<dbReference type="PANTHER" id="PTHR22722">
    <property type="entry name" value="LOW-DENSITY LIPOPROTEIN RECEPTOR-RELATED PROTEIN 2-RELATED"/>
    <property type="match status" value="1"/>
</dbReference>
<evidence type="ECO:0000256" key="3">
    <source>
        <dbReference type="ARBA" id="ARBA00022536"/>
    </source>
</evidence>
<feature type="disulfide bond" evidence="13">
    <location>
        <begin position="293"/>
        <end position="308"/>
    </location>
</feature>
<evidence type="ECO:0000259" key="18">
    <source>
        <dbReference type="SMART" id="SM00181"/>
    </source>
</evidence>
<dbReference type="Pfam" id="PF00058">
    <property type="entry name" value="Ldl_recept_b"/>
    <property type="match status" value="3"/>
</dbReference>
<feature type="chain" id="PRO_5005895841" evidence="16">
    <location>
        <begin position="27"/>
        <end position="920"/>
    </location>
</feature>
<evidence type="ECO:0000256" key="8">
    <source>
        <dbReference type="ARBA" id="ARBA00022989"/>
    </source>
</evidence>
<feature type="disulfide bond" evidence="13">
    <location>
        <begin position="247"/>
        <end position="262"/>
    </location>
</feature>
<dbReference type="InterPro" id="IPR011042">
    <property type="entry name" value="6-blade_b-propeller_TolB-like"/>
</dbReference>
<name>A0A0N5CGJ4_STREA</name>
<feature type="repeat" description="LDL-receptor class B" evidence="14">
    <location>
        <begin position="578"/>
        <end position="620"/>
    </location>
</feature>
<dbReference type="Gene3D" id="2.120.10.30">
    <property type="entry name" value="TolB, C-terminal domain"/>
    <property type="match status" value="1"/>
</dbReference>
<evidence type="ECO:0000256" key="6">
    <source>
        <dbReference type="ARBA" id="ARBA00022729"/>
    </source>
</evidence>
<evidence type="ECO:0000256" key="9">
    <source>
        <dbReference type="ARBA" id="ARBA00023136"/>
    </source>
</evidence>
<dbReference type="STRING" id="174720.A0A0N5CGJ4"/>
<feature type="domain" description="EGF-like calcium-binding" evidence="17">
    <location>
        <begin position="433"/>
        <end position="478"/>
    </location>
</feature>
<feature type="disulfide bond" evidence="13">
    <location>
        <begin position="195"/>
        <end position="213"/>
    </location>
</feature>
<evidence type="ECO:0000256" key="4">
    <source>
        <dbReference type="ARBA" id="ARBA00022583"/>
    </source>
</evidence>
<dbReference type="PANTHER" id="PTHR22722:SF14">
    <property type="entry name" value="MEGALIN, ISOFORM A"/>
    <property type="match status" value="1"/>
</dbReference>
<evidence type="ECO:0000256" key="12">
    <source>
        <dbReference type="ARBA" id="ARBA00023180"/>
    </source>
</evidence>
<evidence type="ECO:0000256" key="5">
    <source>
        <dbReference type="ARBA" id="ARBA00022692"/>
    </source>
</evidence>
<evidence type="ECO:0000313" key="20">
    <source>
        <dbReference type="WBParaSite" id="SPAL_0001697000.1"/>
    </source>
</evidence>
<keyword evidence="10 13" id="KW-1015">Disulfide bond</keyword>
<dbReference type="WBParaSite" id="SPAL_0001697000.1">
    <property type="protein sequence ID" value="SPAL_0001697000.1"/>
    <property type="gene ID" value="SPAL_0001697000"/>
</dbReference>
<dbReference type="PROSITE" id="PS01187">
    <property type="entry name" value="EGF_CA"/>
    <property type="match status" value="1"/>
</dbReference>
<evidence type="ECO:0000256" key="11">
    <source>
        <dbReference type="ARBA" id="ARBA00023170"/>
    </source>
</evidence>
<keyword evidence="8 15" id="KW-1133">Transmembrane helix</keyword>
<dbReference type="FunFam" id="4.10.400.10:FF:000034">
    <property type="entry name" value="Low-density lipoprotein receptor-related protein 2"/>
    <property type="match status" value="1"/>
</dbReference>
<evidence type="ECO:0000256" key="7">
    <source>
        <dbReference type="ARBA" id="ARBA00022737"/>
    </source>
</evidence>
<organism evidence="19 20">
    <name type="scientific">Strongyloides papillosus</name>
    <name type="common">Intestinal threadworm</name>
    <dbReference type="NCBI Taxonomy" id="174720"/>
    <lineage>
        <taxon>Eukaryota</taxon>
        <taxon>Metazoa</taxon>
        <taxon>Ecdysozoa</taxon>
        <taxon>Nematoda</taxon>
        <taxon>Chromadorea</taxon>
        <taxon>Rhabditida</taxon>
        <taxon>Tylenchina</taxon>
        <taxon>Panagrolaimomorpha</taxon>
        <taxon>Strongyloidoidea</taxon>
        <taxon>Strongyloididae</taxon>
        <taxon>Strongyloides</taxon>
    </lineage>
</organism>
<evidence type="ECO:0000256" key="14">
    <source>
        <dbReference type="PROSITE-ProRule" id="PRU00461"/>
    </source>
</evidence>
<keyword evidence="11" id="KW-0675">Receptor</keyword>
<feature type="disulfide bond" evidence="13">
    <location>
        <begin position="122"/>
        <end position="137"/>
    </location>
</feature>
<dbReference type="CDD" id="cd00112">
    <property type="entry name" value="LDLa"/>
    <property type="match status" value="7"/>
</dbReference>
<dbReference type="PRINTS" id="PR00261">
    <property type="entry name" value="LDLRECEPTOR"/>
</dbReference>
<dbReference type="PROSITE" id="PS01209">
    <property type="entry name" value="LDLRA_1"/>
    <property type="match status" value="2"/>
</dbReference>
<feature type="repeat" description="LDL-receptor class B" evidence="14">
    <location>
        <begin position="621"/>
        <end position="665"/>
    </location>
</feature>
<feature type="domain" description="EGF-like" evidence="18">
    <location>
        <begin position="398"/>
        <end position="432"/>
    </location>
</feature>
<dbReference type="Gene3D" id="4.10.400.10">
    <property type="entry name" value="Low-density Lipoprotein Receptor"/>
    <property type="match status" value="7"/>
</dbReference>
<dbReference type="PROSITE" id="PS50068">
    <property type="entry name" value="LDLRA_2"/>
    <property type="match status" value="7"/>
</dbReference>
<feature type="disulfide bond" evidence="13">
    <location>
        <begin position="56"/>
        <end position="71"/>
    </location>
</feature>
<dbReference type="Pfam" id="PF00057">
    <property type="entry name" value="Ldl_recept_a"/>
    <property type="match status" value="7"/>
</dbReference>
<dbReference type="GO" id="GO:0043235">
    <property type="term" value="C:receptor complex"/>
    <property type="evidence" value="ECO:0007669"/>
    <property type="project" value="TreeGrafter"/>
</dbReference>
<dbReference type="SUPFAM" id="SSF63825">
    <property type="entry name" value="YWTD domain"/>
    <property type="match status" value="1"/>
</dbReference>
<dbReference type="SUPFAM" id="SSF57196">
    <property type="entry name" value="EGF/Laminin"/>
    <property type="match status" value="1"/>
</dbReference>
<evidence type="ECO:0000256" key="2">
    <source>
        <dbReference type="ARBA" id="ARBA00004308"/>
    </source>
</evidence>
<dbReference type="SMART" id="SM00192">
    <property type="entry name" value="LDLa"/>
    <property type="match status" value="7"/>
</dbReference>
<dbReference type="CDD" id="cd00054">
    <property type="entry name" value="EGF_CA"/>
    <property type="match status" value="1"/>
</dbReference>
<dbReference type="GO" id="GO:0005509">
    <property type="term" value="F:calcium ion binding"/>
    <property type="evidence" value="ECO:0007669"/>
    <property type="project" value="InterPro"/>
</dbReference>
<accession>A0A0N5CGJ4</accession>
<dbReference type="InterPro" id="IPR000742">
    <property type="entry name" value="EGF"/>
</dbReference>
<dbReference type="GO" id="GO:0016324">
    <property type="term" value="C:apical plasma membrane"/>
    <property type="evidence" value="ECO:0007669"/>
    <property type="project" value="TreeGrafter"/>
</dbReference>
<feature type="disulfide bond" evidence="13">
    <location>
        <begin position="188"/>
        <end position="200"/>
    </location>
</feature>
<feature type="disulfide bond" evidence="13">
    <location>
        <begin position="331"/>
        <end position="346"/>
    </location>
</feature>
<evidence type="ECO:0000256" key="15">
    <source>
        <dbReference type="SAM" id="Phobius"/>
    </source>
</evidence>
<evidence type="ECO:0000256" key="10">
    <source>
        <dbReference type="ARBA" id="ARBA00023157"/>
    </source>
</evidence>
<feature type="disulfide bond" evidence="13">
    <location>
        <begin position="37"/>
        <end position="49"/>
    </location>
</feature>
<feature type="domain" description="EGF-like" evidence="18">
    <location>
        <begin position="187"/>
        <end position="223"/>
    </location>
</feature>
<dbReference type="SMART" id="SM00135">
    <property type="entry name" value="LY"/>
    <property type="match status" value="5"/>
</dbReference>
<dbReference type="SMART" id="SM00181">
    <property type="entry name" value="EGF"/>
    <property type="match status" value="5"/>
</dbReference>
<feature type="transmembrane region" description="Helical" evidence="15">
    <location>
        <begin position="824"/>
        <end position="847"/>
    </location>
</feature>
<evidence type="ECO:0000256" key="1">
    <source>
        <dbReference type="ARBA" id="ARBA00004167"/>
    </source>
</evidence>
<reference evidence="20" key="1">
    <citation type="submission" date="2017-02" db="UniProtKB">
        <authorList>
            <consortium name="WormBaseParasite"/>
        </authorList>
    </citation>
    <scope>IDENTIFICATION</scope>
</reference>
<protein>
    <submittedName>
        <fullName evidence="20">EGF-like domain-containing protein</fullName>
    </submittedName>
</protein>
<dbReference type="Proteomes" id="UP000046392">
    <property type="component" value="Unplaced"/>
</dbReference>
<evidence type="ECO:0000313" key="19">
    <source>
        <dbReference type="Proteomes" id="UP000046392"/>
    </source>
</evidence>
<dbReference type="InterPro" id="IPR036055">
    <property type="entry name" value="LDL_receptor-like_sf"/>
</dbReference>
<keyword evidence="9 15" id="KW-0472">Membrane</keyword>
<keyword evidence="6 16" id="KW-0732">Signal</keyword>
<dbReference type="InterPro" id="IPR001881">
    <property type="entry name" value="EGF-like_Ca-bd_dom"/>
</dbReference>
<keyword evidence="19" id="KW-1185">Reference proteome</keyword>
<dbReference type="PROSITE" id="PS51120">
    <property type="entry name" value="LDLRB"/>
    <property type="match status" value="2"/>
</dbReference>
<keyword evidence="4" id="KW-0254">Endocytosis</keyword>
<dbReference type="AlphaFoldDB" id="A0A0N5CGJ4"/>
<dbReference type="SMART" id="SM00179">
    <property type="entry name" value="EGF_CA"/>
    <property type="match status" value="1"/>
</dbReference>
<proteinExistence type="predicted"/>
<feature type="signal peptide" evidence="16">
    <location>
        <begin position="1"/>
        <end position="26"/>
    </location>
</feature>
<keyword evidence="3" id="KW-0245">EGF-like domain</keyword>
<evidence type="ECO:0000259" key="17">
    <source>
        <dbReference type="SMART" id="SM00179"/>
    </source>
</evidence>
<feature type="domain" description="EGF-like" evidence="18">
    <location>
        <begin position="759"/>
        <end position="807"/>
    </location>
</feature>
<feature type="disulfide bond" evidence="13">
    <location>
        <begin position="44"/>
        <end position="62"/>
    </location>
</feature>
<dbReference type="InterPro" id="IPR023415">
    <property type="entry name" value="LDLR_class-A_CS"/>
</dbReference>
<dbReference type="FunFam" id="2.120.10.30:FF:000241">
    <property type="entry name" value="Low-density lipoprotein receptor-related protein 6"/>
    <property type="match status" value="1"/>
</dbReference>
<dbReference type="GO" id="GO:0006898">
    <property type="term" value="P:receptor-mediated endocytosis"/>
    <property type="evidence" value="ECO:0007669"/>
    <property type="project" value="TreeGrafter"/>
</dbReference>
<dbReference type="SUPFAM" id="SSF57424">
    <property type="entry name" value="LDL receptor-like module"/>
    <property type="match status" value="7"/>
</dbReference>
<comment type="caution">
    <text evidence="13">Lacks conserved residue(s) required for the propagation of feature annotation.</text>
</comment>
<keyword evidence="7" id="KW-0677">Repeat</keyword>
<feature type="disulfide bond" evidence="13">
    <location>
        <begin position="207"/>
        <end position="222"/>
    </location>
</feature>
<dbReference type="Gene3D" id="2.10.25.10">
    <property type="entry name" value="Laminin"/>
    <property type="match status" value="1"/>
</dbReference>
<dbReference type="GO" id="GO:0012505">
    <property type="term" value="C:endomembrane system"/>
    <property type="evidence" value="ECO:0007669"/>
    <property type="project" value="UniProtKB-SubCell"/>
</dbReference>
<keyword evidence="12" id="KW-0325">Glycoprotein</keyword>
<keyword evidence="5 15" id="KW-0812">Transmembrane</keyword>
<comment type="subcellular location">
    <subcellularLocation>
        <location evidence="2">Endomembrane system</location>
    </subcellularLocation>
    <subcellularLocation>
        <location evidence="1">Membrane</location>
        <topology evidence="1">Single-pass membrane protein</topology>
    </subcellularLocation>
</comment>
<feature type="domain" description="EGF-like" evidence="18">
    <location>
        <begin position="436"/>
        <end position="478"/>
    </location>
</feature>
<dbReference type="InterPro" id="IPR051221">
    <property type="entry name" value="LDLR-related"/>
</dbReference>
<dbReference type="InterPro" id="IPR002172">
    <property type="entry name" value="LDrepeatLR_classA_rpt"/>
</dbReference>
<feature type="disulfide bond" evidence="13">
    <location>
        <begin position="167"/>
        <end position="182"/>
    </location>
</feature>
<dbReference type="GO" id="GO:0042562">
    <property type="term" value="F:hormone binding"/>
    <property type="evidence" value="ECO:0007669"/>
    <property type="project" value="TreeGrafter"/>
</dbReference>
<dbReference type="InterPro" id="IPR000033">
    <property type="entry name" value="LDLR_classB_rpt"/>
</dbReference>
<evidence type="ECO:0000256" key="16">
    <source>
        <dbReference type="SAM" id="SignalP"/>
    </source>
</evidence>
<dbReference type="InterPro" id="IPR018097">
    <property type="entry name" value="EGF_Ca-bd_CS"/>
</dbReference>
<sequence>MTNLLTNFLSLILLTSLTNISKVCIAENLERNVSSGCDGDSFTCSDGSCIRRGWRCDGEYDCIDGSDELNCASLDLSETCDANNEFYCYKQQRFHLHDPAVTIDESTVFSRRYTCIPKSFRCNGNKDCLMGEDEDGCGDDIKCNDGTFKCPQEGTGRVMCVPNSWKCDGSQDCFGGSDEKNCTSISFCTRSEFLCANGQCISKKWICDSEKDCDDGSDEENCKDDCDLRTHFKCKVDGRCLPLHLRCDGDADCIDHSDENACNSFKPIHVKNCTSNEFTCSGNRHCISMNWKCDGDIDCPDGSDERDCDHKICEDTEVQCGSVCKPKEILCDGVVDCNDGSDELHCEYPQNSTKVCDSTTQYECPGTPKICINYEDLCKDDQPSNNCITSVCNKEIHSCKKDSPNCQCRSTMFNGTICYCKKGFMLEDGNCVDINECKNQGTCDQVCYNTPGSYECSCYHGFQLVPVSDDTIIPHKCRASGSDPLLLITNRASIRQYDMTKHIMSPLISSLNSAVAMDYWHKNDIVIWSDLINERIMSCQMNNMEPVYNISRCTDGDGTVLVKDVTNADGLAVDWVHGLLYWTDSIRKQISVVDIKTGRKKVLFKRNLEEPRAIAVDPATGLIFWTDWGKHAKIERSGMDGKHRTTIASGDNIKWPNGLTLDILDKKIYFADAKTKSISSMDYWGDNLRTIIHSHEKLNHPFSLAVFEERLYWTDWDREGIVSANKFNGDDVTEVLKHVHTPMTVRIFHEAVQPDHQDKCQAHRCSDLCLPKAHHVFESYRLRNPRYTLPYSCVCSEESVLVDGICVFDTAASEFMSESTRNQIFAVAIFLLILTVIAIFGCVFYRLRETQTRPIVRFRNPVYKSTVANGSQDINEQLDLVDIDITSTYSNSRMPSVGHRNNFLNPYPPFSFPNPTYDIY</sequence>
<evidence type="ECO:0000256" key="13">
    <source>
        <dbReference type="PROSITE-ProRule" id="PRU00124"/>
    </source>
</evidence>
<feature type="domain" description="EGF-like" evidence="18">
    <location>
        <begin position="272"/>
        <end position="309"/>
    </location>
</feature>